<keyword evidence="2 11" id="KW-0547">Nucleotide-binding</keyword>
<dbReference type="PROSITE" id="PS51217">
    <property type="entry name" value="UVRD_HELICASE_CTER"/>
    <property type="match status" value="1"/>
</dbReference>
<evidence type="ECO:0000256" key="12">
    <source>
        <dbReference type="SAM" id="Coils"/>
    </source>
</evidence>
<dbReference type="GO" id="GO:0003677">
    <property type="term" value="F:DNA binding"/>
    <property type="evidence" value="ECO:0007669"/>
    <property type="project" value="UniProtKB-KW"/>
</dbReference>
<dbReference type="InterPro" id="IPR013986">
    <property type="entry name" value="DExx_box_DNA_helicase_dom_sf"/>
</dbReference>
<evidence type="ECO:0000259" key="14">
    <source>
        <dbReference type="PROSITE" id="PS51217"/>
    </source>
</evidence>
<evidence type="ECO:0000256" key="3">
    <source>
        <dbReference type="ARBA" id="ARBA00022801"/>
    </source>
</evidence>
<dbReference type="InterPro" id="IPR000212">
    <property type="entry name" value="DNA_helicase_UvrD/REP"/>
</dbReference>
<evidence type="ECO:0000256" key="7">
    <source>
        <dbReference type="ARBA" id="ARBA00023235"/>
    </source>
</evidence>
<dbReference type="EMBL" id="UAWO01000002">
    <property type="protein sequence ID" value="SQC06515.1"/>
    <property type="molecule type" value="Genomic_DNA"/>
</dbReference>
<dbReference type="GO" id="GO:0000725">
    <property type="term" value="P:recombinational repair"/>
    <property type="evidence" value="ECO:0007669"/>
    <property type="project" value="TreeGrafter"/>
</dbReference>
<keyword evidence="12" id="KW-0175">Coiled coil</keyword>
<dbReference type="GO" id="GO:0005829">
    <property type="term" value="C:cytosol"/>
    <property type="evidence" value="ECO:0007669"/>
    <property type="project" value="TreeGrafter"/>
</dbReference>
<evidence type="ECO:0000256" key="9">
    <source>
        <dbReference type="ARBA" id="ARBA00034808"/>
    </source>
</evidence>
<dbReference type="Gene3D" id="1.10.10.160">
    <property type="match status" value="1"/>
</dbReference>
<dbReference type="InterPro" id="IPR014016">
    <property type="entry name" value="UvrD-like_ATP-bd"/>
</dbReference>
<dbReference type="InterPro" id="IPR014017">
    <property type="entry name" value="DNA_helicase_UvrD-like_C"/>
</dbReference>
<dbReference type="InterPro" id="IPR027417">
    <property type="entry name" value="P-loop_NTPase"/>
</dbReference>
<protein>
    <recommendedName>
        <fullName evidence="9">DNA 3'-5' helicase</fullName>
        <ecNumber evidence="9">5.6.2.4</ecNumber>
    </recommendedName>
</protein>
<dbReference type="AlphaFoldDB" id="A0A2X3CDT5"/>
<dbReference type="SUPFAM" id="SSF52540">
    <property type="entry name" value="P-loop containing nucleoside triphosphate hydrolases"/>
    <property type="match status" value="1"/>
</dbReference>
<gene>
    <name evidence="15" type="primary">pcrA_2</name>
    <name evidence="15" type="ORF">NCTC8081_00625</name>
</gene>
<dbReference type="Gene3D" id="3.40.50.300">
    <property type="entry name" value="P-loop containing nucleotide triphosphate hydrolases"/>
    <property type="match status" value="2"/>
</dbReference>
<evidence type="ECO:0000256" key="5">
    <source>
        <dbReference type="ARBA" id="ARBA00022840"/>
    </source>
</evidence>
<dbReference type="GO" id="GO:0005524">
    <property type="term" value="F:ATP binding"/>
    <property type="evidence" value="ECO:0007669"/>
    <property type="project" value="UniProtKB-UniRule"/>
</dbReference>
<dbReference type="PANTHER" id="PTHR11070:SF2">
    <property type="entry name" value="ATP-DEPENDENT DNA HELICASE SRS2"/>
    <property type="match status" value="1"/>
</dbReference>
<evidence type="ECO:0000256" key="8">
    <source>
        <dbReference type="ARBA" id="ARBA00034617"/>
    </source>
</evidence>
<dbReference type="Gene3D" id="1.10.486.10">
    <property type="entry name" value="PCRA, domain 4"/>
    <property type="match status" value="1"/>
</dbReference>
<evidence type="ECO:0000256" key="4">
    <source>
        <dbReference type="ARBA" id="ARBA00022806"/>
    </source>
</evidence>
<keyword evidence="7" id="KW-0413">Isomerase</keyword>
<reference evidence="15 16" key="1">
    <citation type="submission" date="2018-06" db="EMBL/GenBank/DDBJ databases">
        <authorList>
            <consortium name="Pathogen Informatics"/>
            <person name="Doyle S."/>
        </authorList>
    </citation>
    <scope>NUCLEOTIDE SEQUENCE [LARGE SCALE GENOMIC DNA]</scope>
    <source>
        <strain evidence="15 16">NCTC8081</strain>
    </source>
</reference>
<evidence type="ECO:0000313" key="16">
    <source>
        <dbReference type="Proteomes" id="UP000250234"/>
    </source>
</evidence>
<evidence type="ECO:0000256" key="1">
    <source>
        <dbReference type="ARBA" id="ARBA00009922"/>
    </source>
</evidence>
<accession>A0A2X3CDT5</accession>
<keyword evidence="3 11" id="KW-0378">Hydrolase</keyword>
<feature type="binding site" evidence="11">
    <location>
        <begin position="28"/>
        <end position="35"/>
    </location>
    <ligand>
        <name>ATP</name>
        <dbReference type="ChEBI" id="CHEBI:30616"/>
    </ligand>
</feature>
<dbReference type="PROSITE" id="PS51198">
    <property type="entry name" value="UVRD_HELICASE_ATP_BIND"/>
    <property type="match status" value="1"/>
</dbReference>
<evidence type="ECO:0000256" key="11">
    <source>
        <dbReference type="PROSITE-ProRule" id="PRU00560"/>
    </source>
</evidence>
<dbReference type="GO" id="GO:0016887">
    <property type="term" value="F:ATP hydrolysis activity"/>
    <property type="evidence" value="ECO:0007669"/>
    <property type="project" value="RHEA"/>
</dbReference>
<comment type="catalytic activity">
    <reaction evidence="10">
        <text>ATP + H2O = ADP + phosphate + H(+)</text>
        <dbReference type="Rhea" id="RHEA:13065"/>
        <dbReference type="ChEBI" id="CHEBI:15377"/>
        <dbReference type="ChEBI" id="CHEBI:15378"/>
        <dbReference type="ChEBI" id="CHEBI:30616"/>
        <dbReference type="ChEBI" id="CHEBI:43474"/>
        <dbReference type="ChEBI" id="CHEBI:456216"/>
        <dbReference type="EC" id="5.6.2.4"/>
    </reaction>
</comment>
<dbReference type="PANTHER" id="PTHR11070">
    <property type="entry name" value="UVRD / RECB / PCRA DNA HELICASE FAMILY MEMBER"/>
    <property type="match status" value="1"/>
</dbReference>
<feature type="domain" description="UvrD-like helicase C-terminal" evidence="14">
    <location>
        <begin position="294"/>
        <end position="561"/>
    </location>
</feature>
<keyword evidence="6" id="KW-0238">DNA-binding</keyword>
<organism evidence="15 16">
    <name type="scientific">Clostridium perfringens</name>
    <dbReference type="NCBI Taxonomy" id="1502"/>
    <lineage>
        <taxon>Bacteria</taxon>
        <taxon>Bacillati</taxon>
        <taxon>Bacillota</taxon>
        <taxon>Clostridia</taxon>
        <taxon>Eubacteriales</taxon>
        <taxon>Clostridiaceae</taxon>
        <taxon>Clostridium</taxon>
    </lineage>
</organism>
<evidence type="ECO:0000256" key="6">
    <source>
        <dbReference type="ARBA" id="ARBA00023125"/>
    </source>
</evidence>
<dbReference type="EC" id="5.6.2.4" evidence="9"/>
<dbReference type="GO" id="GO:0043138">
    <property type="term" value="F:3'-5' DNA helicase activity"/>
    <property type="evidence" value="ECO:0007669"/>
    <property type="project" value="UniProtKB-EC"/>
</dbReference>
<keyword evidence="5 11" id="KW-0067">ATP-binding</keyword>
<dbReference type="Pfam" id="PF00580">
    <property type="entry name" value="UvrD-helicase"/>
    <property type="match status" value="1"/>
</dbReference>
<sequence>MNIDIINGLNDAQKEAVTTTEGYVRVIAGAGSGKTSALVNRYIYLVKNLGISTSNILCVTFTNKAAKEMKKRIRSVIGDYDTGLISTFHGFCRFLLKDDIHRINYPNNFIVIDTEDINSILKIVYEQANISSREYTFSKAKEYINFRKNSSNEYISYLLDMDNSKLKEKFLFSNDTKDRIFFGYLYQQKKNYNLDYSDLILFTLYILENYPDVKNKWQEKLQYIMVDEFQDVNSNQYNLVDILSSYHKNLFVVGDPDQTIYSWRGAKINFILNFDKYFKNTKTIVMNINYRSSKNILNASNSLISKNQERFKKDLIATKINNIPVIYNHCKNIYDESKWILNEVKKLIEQGKSYNDIVILYRAHYISRSIEECFLRNKIPYKLYSGIEFYQRKEIKDIISYLRMIVFEDDLSFIRVVNEPKRNFGKKRMEIITKYSEDNNCSLYNSLKINVENNLISKSKVNEFINLIEKYKKIYKEMKLTDLITELLNKSGYEAMLRQSGEDERLNNLAEFKNSINDYENSAGEETSLENYLQEIALLTNIDTKDNTNVIKMMTLHTSKGLEFPYVFICGLNEGIFPSYRTKTKEEMEEERRLAYVGYTRAQDALFLSDAEGINFNRLFRYPSRFIFNTDKKYLKYNIELEESLLENTSNFINDSENYLNTDYGIKKDIKKSNKNFLLENSKEELAVDSQEKDKLEKLRLELDSQEKDRLEKLRLELDSQEKDRLEKLRLELDSQEKDRLKKLRLELDSQEKDRLEKLRLELDFQEKDRLEKLRLELDSQEKDRLKKLRLELDSQEKDRLKKLRLELDSQEKDRLEKLRLELDSQEKDRLKKLRLELDSQEKDRLEKLKLEAKKILKIKNEIYEQEKILYKNKHSFFGKYILYKKIIKRI</sequence>
<feature type="domain" description="UvrD-like helicase ATP-binding" evidence="13">
    <location>
        <begin position="7"/>
        <end position="293"/>
    </location>
</feature>
<feature type="coiled-coil region" evidence="12">
    <location>
        <begin position="679"/>
        <end position="866"/>
    </location>
</feature>
<dbReference type="GO" id="GO:0033202">
    <property type="term" value="C:DNA helicase complex"/>
    <property type="evidence" value="ECO:0007669"/>
    <property type="project" value="TreeGrafter"/>
</dbReference>
<keyword evidence="4 11" id="KW-0347">Helicase</keyword>
<dbReference type="RefSeq" id="WP_111945349.1">
    <property type="nucleotide sequence ID" value="NZ_UAWO01000002.1"/>
</dbReference>
<name>A0A2X3CDT5_CLOPF</name>
<comment type="similarity">
    <text evidence="1">Belongs to the helicase family. UvrD subfamily.</text>
</comment>
<comment type="catalytic activity">
    <reaction evidence="8">
        <text>Couples ATP hydrolysis with the unwinding of duplex DNA by translocating in the 3'-5' direction.</text>
        <dbReference type="EC" id="5.6.2.4"/>
    </reaction>
</comment>
<evidence type="ECO:0000256" key="10">
    <source>
        <dbReference type="ARBA" id="ARBA00048988"/>
    </source>
</evidence>
<dbReference type="Proteomes" id="UP000250234">
    <property type="component" value="Unassembled WGS sequence"/>
</dbReference>
<dbReference type="Pfam" id="PF13361">
    <property type="entry name" value="UvrD_C"/>
    <property type="match status" value="1"/>
</dbReference>
<proteinExistence type="inferred from homology"/>
<evidence type="ECO:0000256" key="2">
    <source>
        <dbReference type="ARBA" id="ARBA00022741"/>
    </source>
</evidence>
<evidence type="ECO:0000259" key="13">
    <source>
        <dbReference type="PROSITE" id="PS51198"/>
    </source>
</evidence>
<dbReference type="CDD" id="cd17932">
    <property type="entry name" value="DEXQc_UvrD"/>
    <property type="match status" value="1"/>
</dbReference>
<evidence type="ECO:0000313" key="15">
    <source>
        <dbReference type="EMBL" id="SQC06515.1"/>
    </source>
</evidence>